<dbReference type="Proteomes" id="UP001597461">
    <property type="component" value="Unassembled WGS sequence"/>
</dbReference>
<evidence type="ECO:0000256" key="2">
    <source>
        <dbReference type="ARBA" id="ARBA00023172"/>
    </source>
</evidence>
<evidence type="ECO:0000313" key="4">
    <source>
        <dbReference type="EMBL" id="MFD2581494.1"/>
    </source>
</evidence>
<comment type="caution">
    <text evidence="4">The sequence shown here is derived from an EMBL/GenBank/DDBJ whole genome shotgun (WGS) entry which is preliminary data.</text>
</comment>
<dbReference type="Gene3D" id="1.10.443.10">
    <property type="entry name" value="Intergrase catalytic core"/>
    <property type="match status" value="1"/>
</dbReference>
<dbReference type="RefSeq" id="WP_379074864.1">
    <property type="nucleotide sequence ID" value="NZ_JBHULL010000003.1"/>
</dbReference>
<gene>
    <name evidence="4" type="ORF">ACFSR6_03270</name>
</gene>
<feature type="domain" description="Tyr recombinase" evidence="3">
    <location>
        <begin position="217"/>
        <end position="389"/>
    </location>
</feature>
<proteinExistence type="predicted"/>
<dbReference type="InterPro" id="IPR025269">
    <property type="entry name" value="SAM-like_dom"/>
</dbReference>
<keyword evidence="2" id="KW-0233">DNA recombination</keyword>
<evidence type="ECO:0000259" key="3">
    <source>
        <dbReference type="PROSITE" id="PS51898"/>
    </source>
</evidence>
<dbReference type="EMBL" id="JBHULL010000003">
    <property type="protein sequence ID" value="MFD2581494.1"/>
    <property type="molecule type" value="Genomic_DNA"/>
</dbReference>
<dbReference type="SUPFAM" id="SSF56349">
    <property type="entry name" value="DNA breaking-rejoining enzymes"/>
    <property type="match status" value="1"/>
</dbReference>
<dbReference type="Pfam" id="PF00589">
    <property type="entry name" value="Phage_integrase"/>
    <property type="match status" value="1"/>
</dbReference>
<dbReference type="InterPro" id="IPR011010">
    <property type="entry name" value="DNA_brk_join_enz"/>
</dbReference>
<dbReference type="Gene3D" id="1.10.150.130">
    <property type="match status" value="1"/>
</dbReference>
<sequence>MNSVIQKISYQIRPYPTIQKKTGKHAFGLQIVIDGDPRMLPIEIYWYKDQFDFKSELFLISDIEPDRVRDLNFSIAKEKSRANDILMRYRLTDRLITHKQFKWEFTNYASRENVHEWLESRADKMLSDGEIKLPTRTTYTTKFARFKSFYPGPLPISDINSVLITKFNNYLRSNYAYNTVIGTHKTFRKFLTLAGKEGLIPESPYTSTKINNSYIEGERESLEPYELIQLINLFKEKERLTETQLNVLEMFVFAATSGGYRFSELQILHSKHIKFGVLRLDTVKGENSGVSLRVDLPDIGKKIIEGRKGLIFRTVSEQTANKTLKVLTSMAGINKHITFHSARDTFGTFYVYYGGDITVLSKDILKHSKLETTMIYQKKSSEMKRKDMQNFNRFSLPTFGSHNDVINDTEEKL</sequence>
<reference evidence="5" key="1">
    <citation type="journal article" date="2019" name="Int. J. Syst. Evol. Microbiol.">
        <title>The Global Catalogue of Microorganisms (GCM) 10K type strain sequencing project: providing services to taxonomists for standard genome sequencing and annotation.</title>
        <authorList>
            <consortium name="The Broad Institute Genomics Platform"/>
            <consortium name="The Broad Institute Genome Sequencing Center for Infectious Disease"/>
            <person name="Wu L."/>
            <person name="Ma J."/>
        </authorList>
    </citation>
    <scope>NUCLEOTIDE SEQUENCE [LARGE SCALE GENOMIC DNA]</scope>
    <source>
        <strain evidence="5">KCTC 42866</strain>
    </source>
</reference>
<organism evidence="4 5">
    <name type="scientific">Pedobacter vanadiisoli</name>
    <dbReference type="NCBI Taxonomy" id="1761975"/>
    <lineage>
        <taxon>Bacteria</taxon>
        <taxon>Pseudomonadati</taxon>
        <taxon>Bacteroidota</taxon>
        <taxon>Sphingobacteriia</taxon>
        <taxon>Sphingobacteriales</taxon>
        <taxon>Sphingobacteriaceae</taxon>
        <taxon>Pedobacter</taxon>
    </lineage>
</organism>
<dbReference type="InterPro" id="IPR013762">
    <property type="entry name" value="Integrase-like_cat_sf"/>
</dbReference>
<keyword evidence="1" id="KW-0238">DNA-binding</keyword>
<dbReference type="PROSITE" id="PS51898">
    <property type="entry name" value="TYR_RECOMBINASE"/>
    <property type="match status" value="1"/>
</dbReference>
<protein>
    <submittedName>
        <fullName evidence="4">Tyrosine-type recombinase/integrase</fullName>
    </submittedName>
</protein>
<evidence type="ECO:0000256" key="1">
    <source>
        <dbReference type="ARBA" id="ARBA00023125"/>
    </source>
</evidence>
<name>A0ABW5MGA7_9SPHI</name>
<evidence type="ECO:0000313" key="5">
    <source>
        <dbReference type="Proteomes" id="UP001597461"/>
    </source>
</evidence>
<dbReference type="InterPro" id="IPR002104">
    <property type="entry name" value="Integrase_catalytic"/>
</dbReference>
<accession>A0ABW5MGA7</accession>
<dbReference type="Pfam" id="PF13102">
    <property type="entry name" value="Phage_int_SAM_5"/>
    <property type="match status" value="1"/>
</dbReference>
<keyword evidence="5" id="KW-1185">Reference proteome</keyword>
<dbReference type="InterPro" id="IPR010998">
    <property type="entry name" value="Integrase_recombinase_N"/>
</dbReference>